<gene>
    <name evidence="2" type="ORF">GIS00_09170</name>
</gene>
<dbReference type="PANTHER" id="PTHR47791:SF3">
    <property type="entry name" value="MEIOTICALLY UP-REGULATED GENE 191 PROTEIN"/>
    <property type="match status" value="1"/>
</dbReference>
<dbReference type="PROSITE" id="PS51257">
    <property type="entry name" value="PROKAR_LIPOPROTEIN"/>
    <property type="match status" value="1"/>
</dbReference>
<evidence type="ECO:0000256" key="1">
    <source>
        <dbReference type="SAM" id="MobiDB-lite"/>
    </source>
</evidence>
<sequence length="386" mass="41706">MREPPEDRDHVRHRRLSRTVAAVTAGLLALTGCGGQAPSDVPAVDALVGFYDQGSGLWPTTGWWNSANALTALIDYMIATGDRRYAWVVENTYEQKRNAARGNFVNDLIDDTGWWALAWIRAYDLTGEQRYLSTARTAIDFMGGFEDDHCGGGIWWTVARTYKNAIASELYIKAAAELDVRLGGGTPYRDSAVRVWDWFEASGMINEDLLVNDGLNNGTCENNGQTTWTYNQGVVLGALVALHESTGDTAYLERAEELADASTDSDAINVDGILTEPCEQTGCGVDGPSFKGIYVRNLGELDRALEDRPYHDYLVDQATSAYENNRTEDSQYGVHWAGPIAGITGATQQSAVDALVAALVPPGEEETDTDATTDGSTGAPAPASTG</sequence>
<keyword evidence="3" id="KW-1185">Reference proteome</keyword>
<dbReference type="EMBL" id="WLYK01000002">
    <property type="protein sequence ID" value="MTD14114.1"/>
    <property type="molecule type" value="Genomic_DNA"/>
</dbReference>
<proteinExistence type="predicted"/>
<evidence type="ECO:0000313" key="2">
    <source>
        <dbReference type="EMBL" id="MTD14114.1"/>
    </source>
</evidence>
<reference evidence="2 3" key="1">
    <citation type="submission" date="2019-11" db="EMBL/GenBank/DDBJ databases">
        <authorList>
            <person name="Jiang L.-Q."/>
        </authorList>
    </citation>
    <scope>NUCLEOTIDE SEQUENCE [LARGE SCALE GENOMIC DNA]</scope>
    <source>
        <strain evidence="2 3">YIM 132087</strain>
    </source>
</reference>
<protein>
    <recommendedName>
        <fullName evidence="4">Glycosyl hydrolase</fullName>
    </recommendedName>
</protein>
<dbReference type="InterPro" id="IPR008928">
    <property type="entry name" value="6-hairpin_glycosidase_sf"/>
</dbReference>
<dbReference type="Gene3D" id="1.50.10.20">
    <property type="match status" value="1"/>
</dbReference>
<name>A0A7K1FMW2_9ACTN</name>
<feature type="region of interest" description="Disordered" evidence="1">
    <location>
        <begin position="361"/>
        <end position="386"/>
    </location>
</feature>
<dbReference type="PANTHER" id="PTHR47791">
    <property type="entry name" value="MEIOTICALLY UP-REGULATED GENE 191 PROTEIN"/>
    <property type="match status" value="1"/>
</dbReference>
<evidence type="ECO:0000313" key="3">
    <source>
        <dbReference type="Proteomes" id="UP000460221"/>
    </source>
</evidence>
<dbReference type="AlphaFoldDB" id="A0A7K1FMW2"/>
<dbReference type="InterPro" id="IPR053169">
    <property type="entry name" value="MUG_Protein"/>
</dbReference>
<dbReference type="InterPro" id="IPR005198">
    <property type="entry name" value="Glyco_hydro_76"/>
</dbReference>
<comment type="caution">
    <text evidence="2">The sequence shown here is derived from an EMBL/GenBank/DDBJ whole genome shotgun (WGS) entry which is preliminary data.</text>
</comment>
<evidence type="ECO:0008006" key="4">
    <source>
        <dbReference type="Google" id="ProtNLM"/>
    </source>
</evidence>
<dbReference type="Pfam" id="PF03663">
    <property type="entry name" value="Glyco_hydro_76"/>
    <property type="match status" value="1"/>
</dbReference>
<feature type="compositionally biased region" description="Low complexity" evidence="1">
    <location>
        <begin position="372"/>
        <end position="386"/>
    </location>
</feature>
<accession>A0A7K1FMW2</accession>
<dbReference type="Proteomes" id="UP000460221">
    <property type="component" value="Unassembled WGS sequence"/>
</dbReference>
<dbReference type="GO" id="GO:0005975">
    <property type="term" value="P:carbohydrate metabolic process"/>
    <property type="evidence" value="ECO:0007669"/>
    <property type="project" value="InterPro"/>
</dbReference>
<organism evidence="2 3">
    <name type="scientific">Nakamurella alba</name>
    <dbReference type="NCBI Taxonomy" id="2665158"/>
    <lineage>
        <taxon>Bacteria</taxon>
        <taxon>Bacillati</taxon>
        <taxon>Actinomycetota</taxon>
        <taxon>Actinomycetes</taxon>
        <taxon>Nakamurellales</taxon>
        <taxon>Nakamurellaceae</taxon>
        <taxon>Nakamurella</taxon>
    </lineage>
</organism>
<dbReference type="SUPFAM" id="SSF48208">
    <property type="entry name" value="Six-hairpin glycosidases"/>
    <property type="match status" value="1"/>
</dbReference>